<keyword evidence="3" id="KW-1185">Reference proteome</keyword>
<evidence type="ECO:0000313" key="2">
    <source>
        <dbReference type="EnsemblPlants" id="AES70047"/>
    </source>
</evidence>
<reference evidence="2" key="3">
    <citation type="submission" date="2015-04" db="UniProtKB">
        <authorList>
            <consortium name="EnsemblPlants"/>
        </authorList>
    </citation>
    <scope>IDENTIFICATION</scope>
    <source>
        <strain evidence="2">cv. Jemalong A17</strain>
    </source>
</reference>
<name>G7IXG1_MEDTR</name>
<gene>
    <name evidence="1" type="ordered locus">MTR_3g046830</name>
</gene>
<dbReference type="AlphaFoldDB" id="G7IXG1"/>
<dbReference type="EnsemblPlants" id="AES70047">
    <property type="protein sequence ID" value="AES70047"/>
    <property type="gene ID" value="MTR_3g046830"/>
</dbReference>
<proteinExistence type="predicted"/>
<accession>G7IXG1</accession>
<organism evidence="1 3">
    <name type="scientific">Medicago truncatula</name>
    <name type="common">Barrel medic</name>
    <name type="synonym">Medicago tribuloides</name>
    <dbReference type="NCBI Taxonomy" id="3880"/>
    <lineage>
        <taxon>Eukaryota</taxon>
        <taxon>Viridiplantae</taxon>
        <taxon>Streptophyta</taxon>
        <taxon>Embryophyta</taxon>
        <taxon>Tracheophyta</taxon>
        <taxon>Spermatophyta</taxon>
        <taxon>Magnoliopsida</taxon>
        <taxon>eudicotyledons</taxon>
        <taxon>Gunneridae</taxon>
        <taxon>Pentapetalae</taxon>
        <taxon>rosids</taxon>
        <taxon>fabids</taxon>
        <taxon>Fabales</taxon>
        <taxon>Fabaceae</taxon>
        <taxon>Papilionoideae</taxon>
        <taxon>50 kb inversion clade</taxon>
        <taxon>NPAAA clade</taxon>
        <taxon>Hologalegina</taxon>
        <taxon>IRL clade</taxon>
        <taxon>Trifolieae</taxon>
        <taxon>Medicago</taxon>
    </lineage>
</organism>
<dbReference type="PaxDb" id="3880-AES70047"/>
<reference evidence="1 3" key="1">
    <citation type="journal article" date="2011" name="Nature">
        <title>The Medicago genome provides insight into the evolution of rhizobial symbioses.</title>
        <authorList>
            <person name="Young N.D."/>
            <person name="Debelle F."/>
            <person name="Oldroyd G.E."/>
            <person name="Geurts R."/>
            <person name="Cannon S.B."/>
            <person name="Udvardi M.K."/>
            <person name="Benedito V.A."/>
            <person name="Mayer K.F."/>
            <person name="Gouzy J."/>
            <person name="Schoof H."/>
            <person name="Van de Peer Y."/>
            <person name="Proost S."/>
            <person name="Cook D.R."/>
            <person name="Meyers B.C."/>
            <person name="Spannagl M."/>
            <person name="Cheung F."/>
            <person name="De Mita S."/>
            <person name="Krishnakumar V."/>
            <person name="Gundlach H."/>
            <person name="Zhou S."/>
            <person name="Mudge J."/>
            <person name="Bharti A.K."/>
            <person name="Murray J.D."/>
            <person name="Naoumkina M.A."/>
            <person name="Rosen B."/>
            <person name="Silverstein K.A."/>
            <person name="Tang H."/>
            <person name="Rombauts S."/>
            <person name="Zhao P.X."/>
            <person name="Zhou P."/>
            <person name="Barbe V."/>
            <person name="Bardou P."/>
            <person name="Bechner M."/>
            <person name="Bellec A."/>
            <person name="Berger A."/>
            <person name="Berges H."/>
            <person name="Bidwell S."/>
            <person name="Bisseling T."/>
            <person name="Choisne N."/>
            <person name="Couloux A."/>
            <person name="Denny R."/>
            <person name="Deshpande S."/>
            <person name="Dai X."/>
            <person name="Doyle J.J."/>
            <person name="Dudez A.M."/>
            <person name="Farmer A.D."/>
            <person name="Fouteau S."/>
            <person name="Franken C."/>
            <person name="Gibelin C."/>
            <person name="Gish J."/>
            <person name="Goldstein S."/>
            <person name="Gonzalez A.J."/>
            <person name="Green P.J."/>
            <person name="Hallab A."/>
            <person name="Hartog M."/>
            <person name="Hua A."/>
            <person name="Humphray S.J."/>
            <person name="Jeong D.H."/>
            <person name="Jing Y."/>
            <person name="Jocker A."/>
            <person name="Kenton S.M."/>
            <person name="Kim D.J."/>
            <person name="Klee K."/>
            <person name="Lai H."/>
            <person name="Lang C."/>
            <person name="Lin S."/>
            <person name="Macmil S.L."/>
            <person name="Magdelenat G."/>
            <person name="Matthews L."/>
            <person name="McCorrison J."/>
            <person name="Monaghan E.L."/>
            <person name="Mun J.H."/>
            <person name="Najar F.Z."/>
            <person name="Nicholson C."/>
            <person name="Noirot C."/>
            <person name="O'Bleness M."/>
            <person name="Paule C.R."/>
            <person name="Poulain J."/>
            <person name="Prion F."/>
            <person name="Qin B."/>
            <person name="Qu C."/>
            <person name="Retzel E.F."/>
            <person name="Riddle C."/>
            <person name="Sallet E."/>
            <person name="Samain S."/>
            <person name="Samson N."/>
            <person name="Sanders I."/>
            <person name="Saurat O."/>
            <person name="Scarpelli C."/>
            <person name="Schiex T."/>
            <person name="Segurens B."/>
            <person name="Severin A.J."/>
            <person name="Sherrier D.J."/>
            <person name="Shi R."/>
            <person name="Sims S."/>
            <person name="Singer S.R."/>
            <person name="Sinharoy S."/>
            <person name="Sterck L."/>
            <person name="Viollet A."/>
            <person name="Wang B.B."/>
            <person name="Wang K."/>
            <person name="Wang M."/>
            <person name="Wang X."/>
            <person name="Warfsmann J."/>
            <person name="Weissenbach J."/>
            <person name="White D.D."/>
            <person name="White J.D."/>
            <person name="Wiley G.B."/>
            <person name="Wincker P."/>
            <person name="Xing Y."/>
            <person name="Yang L."/>
            <person name="Yao Z."/>
            <person name="Ying F."/>
            <person name="Zhai J."/>
            <person name="Zhou L."/>
            <person name="Zuber A."/>
            <person name="Denarie J."/>
            <person name="Dixon R.A."/>
            <person name="May G.D."/>
            <person name="Schwartz D.C."/>
            <person name="Rogers J."/>
            <person name="Quetier F."/>
            <person name="Town C.D."/>
            <person name="Roe B.A."/>
        </authorList>
    </citation>
    <scope>NUCLEOTIDE SEQUENCE [LARGE SCALE GENOMIC DNA]</scope>
    <source>
        <strain evidence="1">A17</strain>
        <strain evidence="2 3">cv. Jemalong A17</strain>
    </source>
</reference>
<evidence type="ECO:0000313" key="3">
    <source>
        <dbReference type="Proteomes" id="UP000002051"/>
    </source>
</evidence>
<evidence type="ECO:0000313" key="1">
    <source>
        <dbReference type="EMBL" id="AES70047.1"/>
    </source>
</evidence>
<protein>
    <submittedName>
        <fullName evidence="1 2">Uncharacterized protein</fullName>
    </submittedName>
</protein>
<reference evidence="1 3" key="2">
    <citation type="journal article" date="2014" name="BMC Genomics">
        <title>An improved genome release (version Mt4.0) for the model legume Medicago truncatula.</title>
        <authorList>
            <person name="Tang H."/>
            <person name="Krishnakumar V."/>
            <person name="Bidwell S."/>
            <person name="Rosen B."/>
            <person name="Chan A."/>
            <person name="Zhou S."/>
            <person name="Gentzbittel L."/>
            <person name="Childs K.L."/>
            <person name="Yandell M."/>
            <person name="Gundlach H."/>
            <person name="Mayer K.F."/>
            <person name="Schwartz D.C."/>
            <person name="Town C.D."/>
        </authorList>
    </citation>
    <scope>GENOME REANNOTATION</scope>
    <source>
        <strain evidence="2 3">cv. Jemalong A17</strain>
    </source>
</reference>
<dbReference type="HOGENOM" id="CLU_2797749_0_0_1"/>
<dbReference type="EMBL" id="CM001219">
    <property type="protein sequence ID" value="AES70047.1"/>
    <property type="molecule type" value="Genomic_DNA"/>
</dbReference>
<sequence>MTRQSCCYRQRLNGYKALESTCMDHSGFRSKSGFRQTRFLEVEPKYQNISYKRLKNAVYTLCLAEKHK</sequence>
<dbReference type="Proteomes" id="UP000002051">
    <property type="component" value="Chromosome 3"/>
</dbReference>